<dbReference type="Gene3D" id="2.30.29.30">
    <property type="entry name" value="Pleckstrin-homology domain (PH domain)/Phosphotyrosine-binding domain (PTB)"/>
    <property type="match status" value="2"/>
</dbReference>
<dbReference type="RefSeq" id="XP_062707132.1">
    <property type="nucleotide sequence ID" value="XM_062851148.1"/>
</dbReference>
<dbReference type="PRINTS" id="PR00628">
    <property type="entry name" value="INSULINRSI"/>
</dbReference>
<dbReference type="Proteomes" id="UP000069940">
    <property type="component" value="Unassembled WGS sequence"/>
</dbReference>
<dbReference type="InterPro" id="IPR001849">
    <property type="entry name" value="PH_domain"/>
</dbReference>
<feature type="region of interest" description="Disordered" evidence="10">
    <location>
        <begin position="1007"/>
        <end position="1066"/>
    </location>
</feature>
<feature type="compositionally biased region" description="Polar residues" evidence="10">
    <location>
        <begin position="433"/>
        <end position="457"/>
    </location>
</feature>
<feature type="compositionally biased region" description="Polar residues" evidence="10">
    <location>
        <begin position="696"/>
        <end position="718"/>
    </location>
</feature>
<keyword evidence="14" id="KW-1185">Reference proteome</keyword>
<evidence type="ECO:0000313" key="14">
    <source>
        <dbReference type="Proteomes" id="UP000069940"/>
    </source>
</evidence>
<dbReference type="Pfam" id="PF00169">
    <property type="entry name" value="PH"/>
    <property type="match status" value="1"/>
</dbReference>
<organism evidence="13 14">
    <name type="scientific">Aedes albopictus</name>
    <name type="common">Asian tiger mosquito</name>
    <name type="synonym">Stegomyia albopicta</name>
    <dbReference type="NCBI Taxonomy" id="7160"/>
    <lineage>
        <taxon>Eukaryota</taxon>
        <taxon>Metazoa</taxon>
        <taxon>Ecdysozoa</taxon>
        <taxon>Arthropoda</taxon>
        <taxon>Hexapoda</taxon>
        <taxon>Insecta</taxon>
        <taxon>Pterygota</taxon>
        <taxon>Neoptera</taxon>
        <taxon>Endopterygota</taxon>
        <taxon>Diptera</taxon>
        <taxon>Nematocera</taxon>
        <taxon>Culicoidea</taxon>
        <taxon>Culicidae</taxon>
        <taxon>Culicinae</taxon>
        <taxon>Aedini</taxon>
        <taxon>Aedes</taxon>
        <taxon>Stegomyia</taxon>
    </lineage>
</organism>
<feature type="compositionally biased region" description="Acidic residues" evidence="10">
    <location>
        <begin position="1417"/>
        <end position="1426"/>
    </location>
</feature>
<dbReference type="PANTHER" id="PTHR10614">
    <property type="entry name" value="INSULIN RECEPTOR SUBSTRATE"/>
    <property type="match status" value="1"/>
</dbReference>
<evidence type="ECO:0000256" key="7">
    <source>
        <dbReference type="ARBA" id="ARBA00022943"/>
    </source>
</evidence>
<evidence type="ECO:0000313" key="13">
    <source>
        <dbReference type="EnsemblMetazoa" id="AALFPA23_010641.P14933"/>
    </source>
</evidence>
<feature type="region of interest" description="Disordered" evidence="10">
    <location>
        <begin position="1409"/>
        <end position="1487"/>
    </location>
</feature>
<comment type="subunit">
    <text evidence="1">Bindings to phosphatidylinositol 3-kinase and SHP2.</text>
</comment>
<feature type="compositionally biased region" description="Low complexity" evidence="10">
    <location>
        <begin position="1554"/>
        <end position="1567"/>
    </location>
</feature>
<dbReference type="SMART" id="SM00310">
    <property type="entry name" value="PTBI"/>
    <property type="match status" value="1"/>
</dbReference>
<dbReference type="InterPro" id="IPR002404">
    <property type="entry name" value="IRS_PTB"/>
</dbReference>
<proteinExistence type="predicted"/>
<feature type="compositionally biased region" description="Low complexity" evidence="10">
    <location>
        <begin position="1008"/>
        <end position="1017"/>
    </location>
</feature>
<protein>
    <recommendedName>
        <fullName evidence="2">Insulin receptor substrate 1</fullName>
    </recommendedName>
    <alternativeName>
        <fullName evidence="8">Protein chico</fullName>
    </alternativeName>
</protein>
<evidence type="ECO:0000256" key="3">
    <source>
        <dbReference type="ARBA" id="ARBA00022553"/>
    </source>
</evidence>
<reference evidence="13" key="2">
    <citation type="submission" date="2025-05" db="UniProtKB">
        <authorList>
            <consortium name="EnsemblMetazoa"/>
        </authorList>
    </citation>
    <scope>IDENTIFICATION</scope>
    <source>
        <strain evidence="13">Foshan</strain>
    </source>
</reference>
<feature type="compositionally biased region" description="Low complexity" evidence="10">
    <location>
        <begin position="680"/>
        <end position="689"/>
    </location>
</feature>
<feature type="compositionally biased region" description="Low complexity" evidence="10">
    <location>
        <begin position="1461"/>
        <end position="1470"/>
    </location>
</feature>
<comment type="function">
    <text evidence="9">Activates phosphatidylinositol 3-kinase when bound to the regulatory p85 subunit. May mediate the control of various cellular processes by insulin-like peptides. When phosphorylated by the insulin receptor binds specifically to various cellular proteins containing SH2 domains. Involved in control of cell proliferation, cell size, and body and organ growth throughout development. Also has a role in a signaling pathway controlling the physiological response required to endure periods of low nutrient conditions. Insulin/insulin-like growth factor (IGF) signaling pathway has a role in regulating aging and is necessary in the ovary for vitellogenic maturation.</text>
</comment>
<feature type="compositionally biased region" description="Polar residues" evidence="10">
    <location>
        <begin position="1628"/>
        <end position="1640"/>
    </location>
</feature>
<feature type="region of interest" description="Disordered" evidence="10">
    <location>
        <begin position="1127"/>
        <end position="1247"/>
    </location>
</feature>
<feature type="compositionally biased region" description="Polar residues" evidence="10">
    <location>
        <begin position="1477"/>
        <end position="1486"/>
    </location>
</feature>
<evidence type="ECO:0000256" key="9">
    <source>
        <dbReference type="ARBA" id="ARBA00046145"/>
    </source>
</evidence>
<dbReference type="PROSITE" id="PS50003">
    <property type="entry name" value="PH_DOMAIN"/>
    <property type="match status" value="1"/>
</dbReference>
<dbReference type="PROSITE" id="PS51064">
    <property type="entry name" value="IRS_PTB"/>
    <property type="match status" value="1"/>
</dbReference>
<dbReference type="CDD" id="cd01257">
    <property type="entry name" value="PH_IRS"/>
    <property type="match status" value="1"/>
</dbReference>
<feature type="domain" description="IRS-type PTB" evidence="12">
    <location>
        <begin position="249"/>
        <end position="361"/>
    </location>
</feature>
<keyword evidence="7" id="KW-0896">Oogenesis</keyword>
<feature type="compositionally biased region" description="Low complexity" evidence="10">
    <location>
        <begin position="367"/>
        <end position="377"/>
    </location>
</feature>
<dbReference type="GeneID" id="109411294"/>
<feature type="compositionally biased region" description="Basic and acidic residues" evidence="10">
    <location>
        <begin position="1440"/>
        <end position="1451"/>
    </location>
</feature>
<dbReference type="InterPro" id="IPR011993">
    <property type="entry name" value="PH-like_dom_sf"/>
</dbReference>
<keyword evidence="6" id="KW-0221">Differentiation</keyword>
<feature type="region of interest" description="Disordered" evidence="10">
    <location>
        <begin position="478"/>
        <end position="535"/>
    </location>
</feature>
<evidence type="ECO:0000259" key="12">
    <source>
        <dbReference type="PROSITE" id="PS51064"/>
    </source>
</evidence>
<feature type="compositionally biased region" description="Low complexity" evidence="10">
    <location>
        <begin position="407"/>
        <end position="424"/>
    </location>
</feature>
<feature type="domain" description="PH" evidence="11">
    <location>
        <begin position="130"/>
        <end position="236"/>
    </location>
</feature>
<feature type="compositionally biased region" description="Low complexity" evidence="10">
    <location>
        <begin position="1666"/>
        <end position="1677"/>
    </location>
</feature>
<dbReference type="PANTHER" id="PTHR10614:SF13">
    <property type="entry name" value="INSULIN RECEPTOR SUBSTRATE 1"/>
    <property type="match status" value="1"/>
</dbReference>
<feature type="region of interest" description="Disordered" evidence="10">
    <location>
        <begin position="808"/>
        <end position="829"/>
    </location>
</feature>
<accession>A0ABM1YN41</accession>
<evidence type="ECO:0000256" key="5">
    <source>
        <dbReference type="ARBA" id="ARBA00022737"/>
    </source>
</evidence>
<dbReference type="SMART" id="SM01244">
    <property type="entry name" value="IRS"/>
    <property type="match status" value="1"/>
</dbReference>
<keyword evidence="5" id="KW-0677">Repeat</keyword>
<feature type="region of interest" description="Disordered" evidence="10">
    <location>
        <begin position="629"/>
        <end position="729"/>
    </location>
</feature>
<keyword evidence="4" id="KW-0341">Growth regulation</keyword>
<dbReference type="CDD" id="cd01204">
    <property type="entry name" value="PTB_IRS"/>
    <property type="match status" value="1"/>
</dbReference>
<feature type="compositionally biased region" description="Polar residues" evidence="10">
    <location>
        <begin position="1574"/>
        <end position="1588"/>
    </location>
</feature>
<feature type="compositionally biased region" description="Low complexity" evidence="10">
    <location>
        <begin position="1778"/>
        <end position="1793"/>
    </location>
</feature>
<evidence type="ECO:0000259" key="11">
    <source>
        <dbReference type="PROSITE" id="PS50003"/>
    </source>
</evidence>
<feature type="region of interest" description="Disordered" evidence="10">
    <location>
        <begin position="25"/>
        <end position="70"/>
    </location>
</feature>
<feature type="compositionally biased region" description="Low complexity" evidence="10">
    <location>
        <begin position="810"/>
        <end position="824"/>
    </location>
</feature>
<dbReference type="Pfam" id="PF02174">
    <property type="entry name" value="IRS"/>
    <property type="match status" value="1"/>
</dbReference>
<feature type="compositionally biased region" description="Polar residues" evidence="10">
    <location>
        <begin position="1649"/>
        <end position="1659"/>
    </location>
</feature>
<evidence type="ECO:0000256" key="4">
    <source>
        <dbReference type="ARBA" id="ARBA00022604"/>
    </source>
</evidence>
<feature type="compositionally biased region" description="Polar residues" evidence="10">
    <location>
        <begin position="662"/>
        <end position="677"/>
    </location>
</feature>
<dbReference type="SMART" id="SM00233">
    <property type="entry name" value="PH"/>
    <property type="match status" value="1"/>
</dbReference>
<evidence type="ECO:0000256" key="6">
    <source>
        <dbReference type="ARBA" id="ARBA00022782"/>
    </source>
</evidence>
<name>A0ABM1YN41_AEDAL</name>
<feature type="compositionally biased region" description="Polar residues" evidence="10">
    <location>
        <begin position="1018"/>
        <end position="1058"/>
    </location>
</feature>
<dbReference type="SUPFAM" id="SSF50729">
    <property type="entry name" value="PH domain-like"/>
    <property type="match status" value="2"/>
</dbReference>
<feature type="compositionally biased region" description="Polar residues" evidence="10">
    <location>
        <begin position="632"/>
        <end position="650"/>
    </location>
</feature>
<feature type="region of interest" description="Disordered" evidence="10">
    <location>
        <begin position="867"/>
        <end position="925"/>
    </location>
</feature>
<feature type="region of interest" description="Disordered" evidence="10">
    <location>
        <begin position="1554"/>
        <end position="1800"/>
    </location>
</feature>
<feature type="compositionally biased region" description="Low complexity" evidence="10">
    <location>
        <begin position="885"/>
        <end position="918"/>
    </location>
</feature>
<evidence type="ECO:0000256" key="2">
    <source>
        <dbReference type="ARBA" id="ARBA00015710"/>
    </source>
</evidence>
<reference evidence="14" key="1">
    <citation type="journal article" date="2015" name="Proc. Natl. Acad. Sci. U.S.A.">
        <title>Genome sequence of the Asian Tiger mosquito, Aedes albopictus, reveals insights into its biology, genetics, and evolution.</title>
        <authorList>
            <person name="Chen X.G."/>
            <person name="Jiang X."/>
            <person name="Gu J."/>
            <person name="Xu M."/>
            <person name="Wu Y."/>
            <person name="Deng Y."/>
            <person name="Zhang C."/>
            <person name="Bonizzoni M."/>
            <person name="Dermauw W."/>
            <person name="Vontas J."/>
            <person name="Armbruster P."/>
            <person name="Huang X."/>
            <person name="Yang Y."/>
            <person name="Zhang H."/>
            <person name="He W."/>
            <person name="Peng H."/>
            <person name="Liu Y."/>
            <person name="Wu K."/>
            <person name="Chen J."/>
            <person name="Lirakis M."/>
            <person name="Topalis P."/>
            <person name="Van Leeuwen T."/>
            <person name="Hall A.B."/>
            <person name="Jiang X."/>
            <person name="Thorpe C."/>
            <person name="Mueller R.L."/>
            <person name="Sun C."/>
            <person name="Waterhouse R.M."/>
            <person name="Yan G."/>
            <person name="Tu Z.J."/>
            <person name="Fang X."/>
            <person name="James A.A."/>
        </authorList>
    </citation>
    <scope>NUCLEOTIDE SEQUENCE [LARGE SCALE GENOMIC DNA]</scope>
    <source>
        <strain evidence="14">Foshan</strain>
    </source>
</reference>
<dbReference type="InterPro" id="IPR039011">
    <property type="entry name" value="IRS"/>
</dbReference>
<feature type="compositionally biased region" description="Polar residues" evidence="10">
    <location>
        <begin position="387"/>
        <end position="401"/>
    </location>
</feature>
<evidence type="ECO:0000256" key="10">
    <source>
        <dbReference type="SAM" id="MobiDB-lite"/>
    </source>
</evidence>
<feature type="compositionally biased region" description="Low complexity" evidence="10">
    <location>
        <begin position="25"/>
        <end position="53"/>
    </location>
</feature>
<feature type="compositionally biased region" description="Low complexity" evidence="10">
    <location>
        <begin position="1152"/>
        <end position="1170"/>
    </location>
</feature>
<keyword evidence="3" id="KW-0597">Phosphoprotein</keyword>
<evidence type="ECO:0000256" key="8">
    <source>
        <dbReference type="ARBA" id="ARBA00033282"/>
    </source>
</evidence>
<sequence>MSTLTSNANNNNNNNLIANNASSAQLSNVNNNNSPNTINNNNTNSPAGAPTATQNSHHHSHHHQYQSALASGVSRLFARSMSSASANGGAGGVGAAGSTSGGPSAVAAGGTGGGLGAAATPAIAIPAELNVMLHGYHKKLKTNKKKYFVVYGDTPDKSARLEYFDSEKKFKQSWLKSTSVQAKRSIVLRSCFNINKRHDIKKHVIALYTKDDCFCIVFDSEEELNRWLRTLLSLQRGEESEGEPPRPTFEHVWDVFVERKGLGDSCGILGTYRLCITDKTLSLVRIGPPTTNSGDARVEVVEFSLASIRRCGASQRYFYLEVGRSSKIGPGEIWMEAPDAIIAHNMHTTIMKPTKNREVDGLGPIPRNRSSSANAASKPTAMLGRRQTYTGQKPVNCSPSGEDQRSPHASHAQSSESSSSATSTNTVVMVPQNPANSSQNLKSTQNHHPNSDKPCTSISSVPAAVAVGSSGVVAGFPAAGSSQPSSNSCGHPAGVLTGSHPHPHHPSPTPSYSRSAIKKPKLAPPPEEEGSASSFRSYTSIAREPTAPGGTSSTATPPLMMMMMQHHTGPSPAGGANNVTSSTATSVVVGTNGSSGAIATTISTTSLASTSESPSPSDHGAAIARERCDSLPSRNRTTSETSTHQQQLIMNSGGMPPPRTIPSASFNRPQSMIVNRQSHSHSPPVHSSPLSPPSGACSTGSDGSSFSIDEPDSYNSSHTPDEGNGFPKVINHLSSGCSIPEENSEEYINNYGKVPLRPQHRSMDEFVSHLRHSYNSLSLPTSQAIRRGSPAPPANIVDNSSSSNYMEMCSPCGSSPGDPSGNSGYIPMSPSTDFPRGLYSSSAHSRTSSLAEDTVDAYVPMAAPGHNTEEYVDMDPSHNSSSNRTLAAATTASQAATTAGGNGNISSAASSCSITSGTPSTDMRFSGYHLDKVEARFTPSEDDEMERPLRTYSVGSRLEHNKRKLRVDMLSSEGSSNSRVRAFSVGSRAKVPRSDVYKGSGAPITAPLLSAGSSGSLQETSSNSGSITNCAPLASTNARGSNSSMNEGRTGKKSSSAPTLAAKPHGSFDPIMDDLMEIDYSAPQFHGEPTASSSTPQKTSGMEDYMEMTAGGGNKRNTGYVEMKPGHIPPVNTSSHENSDYLDMRPGTGYEPNPSTKSKSSPIKINSPKKFSGGGNNNNNYLEMSPRMMGTSSSSSSSMTNRKPTAPSEDYLNISPLMMTSAGGDSGNEEKMINEEEEDEEEVVAPSSAPDVYMEMTWSQPKTSLDSSKPVSDDYINMDYSRKDVSGSSSALDSRLSSMPIAIQSGSAGRTLQGDLMEPKIGGAPSNIPNYLPLNSSTTRHQGAAQIGFSPKQNSLRSRCDSRDSGIVTPSGSQVTIFPFSPGSPIKSFSLGVENPSAEERKCFVDATTGTLRISETDEDNSEESNEFLADQPQSSQPKDAAESSKLEDLSHNYAELSIGQQQQQQQTQQKTEKSHPSSFSSTKKANLSLILTTSTNTRTTPTITAMKSAVEYPDYVNCTPVTTPVVTKPTTPMAVDDQAGDYAIMNPASLRKLSSTSQSELSSTESGLPPLTKKSNQIFKPITSSQDEAFLKKPSGASPKPAFNRQYSERRVPGPSGIDSSGYEMLQRTSRPNSVNSEKITNKCPPSAGSTRPSSANSDRLPIISATSSSASSTSTLCESKNQSPTASSVMIATTTTTTVTPGVRPDSVTSLTDPHIISRPPSVSSERELHYASLDLPPCTNPPPQSAPVAGTSAVPPNSTNRMEVDSDGATAANRPGGPDSLNSSPSPNSGCTSQQQTGSAFTYAQIDFVRSVAQAQAQQQSVTKSGQQQQ</sequence>
<feature type="region of interest" description="Disordered" evidence="10">
    <location>
        <begin position="352"/>
        <end position="457"/>
    </location>
</feature>
<feature type="compositionally biased region" description="Polar residues" evidence="10">
    <location>
        <begin position="1678"/>
        <end position="1694"/>
    </location>
</feature>
<evidence type="ECO:0000256" key="1">
    <source>
        <dbReference type="ARBA" id="ARBA00011440"/>
    </source>
</evidence>
<dbReference type="EnsemblMetazoa" id="AALFPA23_010641.R14933">
    <property type="protein sequence ID" value="AALFPA23_010641.P14933"/>
    <property type="gene ID" value="AALFPA23_010641"/>
</dbReference>